<dbReference type="EMBL" id="CP034235">
    <property type="protein sequence ID" value="QGQ94652.1"/>
    <property type="molecule type" value="Genomic_DNA"/>
</dbReference>
<reference evidence="3" key="1">
    <citation type="submission" date="2018-11" db="EMBL/GenBank/DDBJ databases">
        <title>Complete genome sequence of Paenibacillus sp. ML311-T8.</title>
        <authorList>
            <person name="Nam Y.-D."/>
            <person name="Kang J."/>
            <person name="Chung W.-H."/>
            <person name="Park Y.S."/>
        </authorList>
    </citation>
    <scope>NUCLEOTIDE SEQUENCE [LARGE SCALE GENOMIC DNA]</scope>
    <source>
        <strain evidence="3">ML311-T8</strain>
    </source>
</reference>
<keyword evidence="1" id="KW-0472">Membrane</keyword>
<keyword evidence="1" id="KW-1133">Transmembrane helix</keyword>
<gene>
    <name evidence="2" type="ORF">EHS13_07000</name>
</gene>
<dbReference type="OrthoDB" id="2438366at2"/>
<dbReference type="RefSeq" id="WP_155699658.1">
    <property type="nucleotide sequence ID" value="NZ_CP034235.1"/>
</dbReference>
<dbReference type="AlphaFoldDB" id="A0A6B8RGK4"/>
<sequence>MENNTQILNAVKFVGISLLLIGFITFMLGLFGSNYSHLVPIGIGTIVGAVVIFLMGVFFVATEEMLGKTGRG</sequence>
<evidence type="ECO:0000313" key="2">
    <source>
        <dbReference type="EMBL" id="QGQ94652.1"/>
    </source>
</evidence>
<keyword evidence="1" id="KW-0812">Transmembrane</keyword>
<feature type="transmembrane region" description="Helical" evidence="1">
    <location>
        <begin position="12"/>
        <end position="32"/>
    </location>
</feature>
<protein>
    <submittedName>
        <fullName evidence="2">Uncharacterized protein</fullName>
    </submittedName>
</protein>
<name>A0A6B8RGK4_9BACL</name>
<proteinExistence type="predicted"/>
<feature type="transmembrane region" description="Helical" evidence="1">
    <location>
        <begin position="38"/>
        <end position="61"/>
    </location>
</feature>
<evidence type="ECO:0000313" key="3">
    <source>
        <dbReference type="Proteomes" id="UP000426246"/>
    </source>
</evidence>
<evidence type="ECO:0000256" key="1">
    <source>
        <dbReference type="SAM" id="Phobius"/>
    </source>
</evidence>
<organism evidence="2 3">
    <name type="scientific">Paenibacillus psychroresistens</name>
    <dbReference type="NCBI Taxonomy" id="1778678"/>
    <lineage>
        <taxon>Bacteria</taxon>
        <taxon>Bacillati</taxon>
        <taxon>Bacillota</taxon>
        <taxon>Bacilli</taxon>
        <taxon>Bacillales</taxon>
        <taxon>Paenibacillaceae</taxon>
        <taxon>Paenibacillus</taxon>
    </lineage>
</organism>
<dbReference type="KEGG" id="ppsc:EHS13_07000"/>
<accession>A0A6B8RGK4</accession>
<keyword evidence="3" id="KW-1185">Reference proteome</keyword>
<dbReference type="Proteomes" id="UP000426246">
    <property type="component" value="Chromosome"/>
</dbReference>